<gene>
    <name evidence="2" type="ORF">HINF_LOCUS49699</name>
    <name evidence="1" type="ORF">HINF_LOCUS5782</name>
</gene>
<protein>
    <submittedName>
        <fullName evidence="2">Hypothetical_protein</fullName>
    </submittedName>
</protein>
<evidence type="ECO:0000313" key="3">
    <source>
        <dbReference type="Proteomes" id="UP001642409"/>
    </source>
</evidence>
<sequence>MFKDNVFNFSNWDVVFYDSKHYINDEYAAIKCGNLGEFFLRSCAHLHSIYVNESAKYGFTYVLNQHDELFVGKKGFIGDRVHTIQNINFAITNNDQVPMITEYKWTEAHFLVLTQSTKVDHLTIADFGAYNVCWRKQTIF</sequence>
<name>A0AA86NE78_9EUKA</name>
<evidence type="ECO:0000313" key="2">
    <source>
        <dbReference type="EMBL" id="CAL6061423.1"/>
    </source>
</evidence>
<comment type="caution">
    <text evidence="1">The sequence shown here is derived from an EMBL/GenBank/DDBJ whole genome shotgun (WGS) entry which is preliminary data.</text>
</comment>
<keyword evidence="3" id="KW-1185">Reference proteome</keyword>
<evidence type="ECO:0000313" key="1">
    <source>
        <dbReference type="EMBL" id="CAI9918137.1"/>
    </source>
</evidence>
<dbReference type="EMBL" id="CATOUU010000153">
    <property type="protein sequence ID" value="CAI9918137.1"/>
    <property type="molecule type" value="Genomic_DNA"/>
</dbReference>
<dbReference type="EMBL" id="CAXDID020000235">
    <property type="protein sequence ID" value="CAL6061423.1"/>
    <property type="molecule type" value="Genomic_DNA"/>
</dbReference>
<dbReference type="Proteomes" id="UP001642409">
    <property type="component" value="Unassembled WGS sequence"/>
</dbReference>
<accession>A0AA86NE78</accession>
<organism evidence="1">
    <name type="scientific">Hexamita inflata</name>
    <dbReference type="NCBI Taxonomy" id="28002"/>
    <lineage>
        <taxon>Eukaryota</taxon>
        <taxon>Metamonada</taxon>
        <taxon>Diplomonadida</taxon>
        <taxon>Hexamitidae</taxon>
        <taxon>Hexamitinae</taxon>
        <taxon>Hexamita</taxon>
    </lineage>
</organism>
<reference evidence="1" key="1">
    <citation type="submission" date="2023-06" db="EMBL/GenBank/DDBJ databases">
        <authorList>
            <person name="Kurt Z."/>
        </authorList>
    </citation>
    <scope>NUCLEOTIDE SEQUENCE</scope>
</reference>
<reference evidence="2 3" key="2">
    <citation type="submission" date="2024-07" db="EMBL/GenBank/DDBJ databases">
        <authorList>
            <person name="Akdeniz Z."/>
        </authorList>
    </citation>
    <scope>NUCLEOTIDE SEQUENCE [LARGE SCALE GENOMIC DNA]</scope>
</reference>
<dbReference type="AlphaFoldDB" id="A0AA86NE78"/>
<proteinExistence type="predicted"/>